<evidence type="ECO:0000313" key="8">
    <source>
        <dbReference type="Proteomes" id="UP000278006"/>
    </source>
</evidence>
<dbReference type="InterPro" id="IPR029061">
    <property type="entry name" value="THDP-binding"/>
</dbReference>
<dbReference type="EMBL" id="RDQO01000001">
    <property type="protein sequence ID" value="RMX07949.1"/>
    <property type="molecule type" value="Genomic_DNA"/>
</dbReference>
<proteinExistence type="inferred from homology"/>
<dbReference type="PANTHER" id="PTHR18968:SF120">
    <property type="entry name" value="ACETOLACTATE SYNTHASE LARGE SUBUNIT"/>
    <property type="match status" value="1"/>
</dbReference>
<evidence type="ECO:0000256" key="1">
    <source>
        <dbReference type="ARBA" id="ARBA00007812"/>
    </source>
</evidence>
<dbReference type="GO" id="GO:0009099">
    <property type="term" value="P:L-valine biosynthetic process"/>
    <property type="evidence" value="ECO:0007669"/>
    <property type="project" value="TreeGrafter"/>
</dbReference>
<feature type="domain" description="Thiamine pyrophosphate enzyme N-terminal TPP-binding" evidence="6">
    <location>
        <begin position="13"/>
        <end position="127"/>
    </location>
</feature>
<dbReference type="CDD" id="cd07035">
    <property type="entry name" value="TPP_PYR_POX_like"/>
    <property type="match status" value="1"/>
</dbReference>
<dbReference type="Pfam" id="PF00205">
    <property type="entry name" value="TPP_enzyme_M"/>
    <property type="match status" value="1"/>
</dbReference>
<evidence type="ECO:0000256" key="2">
    <source>
        <dbReference type="ARBA" id="ARBA00023052"/>
    </source>
</evidence>
<dbReference type="SUPFAM" id="SSF52518">
    <property type="entry name" value="Thiamin diphosphate-binding fold (THDP-binding)"/>
    <property type="match status" value="2"/>
</dbReference>
<dbReference type="GO" id="GO:0005948">
    <property type="term" value="C:acetolactate synthase complex"/>
    <property type="evidence" value="ECO:0007669"/>
    <property type="project" value="TreeGrafter"/>
</dbReference>
<dbReference type="FunFam" id="3.40.50.970:FF:000007">
    <property type="entry name" value="Acetolactate synthase"/>
    <property type="match status" value="1"/>
</dbReference>
<evidence type="ECO:0000259" key="4">
    <source>
        <dbReference type="Pfam" id="PF00205"/>
    </source>
</evidence>
<comment type="caution">
    <text evidence="7">The sequence shown here is derived from an EMBL/GenBank/DDBJ whole genome shotgun (WGS) entry which is preliminary data.</text>
</comment>
<dbReference type="Proteomes" id="UP000278006">
    <property type="component" value="Unassembled WGS sequence"/>
</dbReference>
<evidence type="ECO:0000259" key="5">
    <source>
        <dbReference type="Pfam" id="PF02775"/>
    </source>
</evidence>
<evidence type="ECO:0000259" key="6">
    <source>
        <dbReference type="Pfam" id="PF02776"/>
    </source>
</evidence>
<dbReference type="Gene3D" id="3.40.50.1220">
    <property type="entry name" value="TPP-binding domain"/>
    <property type="match status" value="1"/>
</dbReference>
<dbReference type="Gene3D" id="3.40.50.970">
    <property type="match status" value="2"/>
</dbReference>
<dbReference type="RefSeq" id="WP_122226072.1">
    <property type="nucleotide sequence ID" value="NZ_RDQO01000001.1"/>
</dbReference>
<evidence type="ECO:0000313" key="7">
    <source>
        <dbReference type="EMBL" id="RMX07949.1"/>
    </source>
</evidence>
<dbReference type="GO" id="GO:0030976">
    <property type="term" value="F:thiamine pyrophosphate binding"/>
    <property type="evidence" value="ECO:0007669"/>
    <property type="project" value="InterPro"/>
</dbReference>
<dbReference type="GO" id="GO:0050660">
    <property type="term" value="F:flavin adenine dinucleotide binding"/>
    <property type="evidence" value="ECO:0007669"/>
    <property type="project" value="TreeGrafter"/>
</dbReference>
<evidence type="ECO:0000256" key="3">
    <source>
        <dbReference type="RuleBase" id="RU362132"/>
    </source>
</evidence>
<keyword evidence="8" id="KW-1185">Reference proteome</keyword>
<sequence length="559" mass="59392">MTSSPQSPSPQSAGRVLVQALALHGVDRVFCVPGESYLEVLDALYDEKGIDVVVTKHEGAAANMAEADGKLTGRPGICMVTRGPGATHASIGVHVAQQDSTPMLLFIGQIARDMKGRDVFQEMDYQQVFGSIAKLVIEVDDADRMAELVARAFHVAVSGRPGPVVIALPEDMLEDPTGTPACQATAVAPVQVGTATAQRIAALLQQARRPLVVAGGGGWDAVSCQALQVFVESWGLPVACAFRRQDVFDNEHTHYVGHLSLGMSGSVREMVQQADVILAIGTRLGDITTGEYALLQVPRPAQTLVHCHPSAEELGRVYQADLAVAAPPRALLAALNALAAPDAPRWSDWRAQGRAGFEAFTGLSSAPLEAAGVDLREAVLHLSRVLPEDAILTNGAGNYAVWLHRFYRYRRPRTELAPTCGAMGYGLPAAVAAALRHKGRPVVCVAGDGCFMMYPQELATAAEFGASFIVLLVNNGMYGTIRMHQSKRYPGRVSATRLQGPDYCALARSFGAHAERVTATAEFAPAFARAQAAGGLALLELVTDPLQITPDLRLPQADA</sequence>
<dbReference type="OrthoDB" id="2254214at2"/>
<dbReference type="GO" id="GO:0009097">
    <property type="term" value="P:isoleucine biosynthetic process"/>
    <property type="evidence" value="ECO:0007669"/>
    <property type="project" value="TreeGrafter"/>
</dbReference>
<reference evidence="7 8" key="1">
    <citation type="submission" date="2018-10" db="EMBL/GenBank/DDBJ databases">
        <title>Draft genome of Cortibacter populi DSM10536.</title>
        <authorList>
            <person name="Bernier A.-M."/>
            <person name="Bernard K."/>
        </authorList>
    </citation>
    <scope>NUCLEOTIDE SEQUENCE [LARGE SCALE GENOMIC DNA]</scope>
    <source>
        <strain evidence="7 8">DSM 105136</strain>
    </source>
</reference>
<feature type="domain" description="Thiamine pyrophosphate enzyme central" evidence="4">
    <location>
        <begin position="198"/>
        <end position="335"/>
    </location>
</feature>
<accession>A0A3M6QZ92</accession>
<organism evidence="7 8">
    <name type="scientific">Corticibacter populi</name>
    <dbReference type="NCBI Taxonomy" id="1550736"/>
    <lineage>
        <taxon>Bacteria</taxon>
        <taxon>Pseudomonadati</taxon>
        <taxon>Pseudomonadota</taxon>
        <taxon>Betaproteobacteria</taxon>
        <taxon>Burkholderiales</taxon>
        <taxon>Comamonadaceae</taxon>
        <taxon>Corticibacter</taxon>
    </lineage>
</organism>
<dbReference type="InterPro" id="IPR045229">
    <property type="entry name" value="TPP_enz"/>
</dbReference>
<dbReference type="InterPro" id="IPR029035">
    <property type="entry name" value="DHS-like_NAD/FAD-binding_dom"/>
</dbReference>
<dbReference type="PANTHER" id="PTHR18968">
    <property type="entry name" value="THIAMINE PYROPHOSPHATE ENZYMES"/>
    <property type="match status" value="1"/>
</dbReference>
<name>A0A3M6QZ92_9BURK</name>
<dbReference type="Pfam" id="PF02776">
    <property type="entry name" value="TPP_enzyme_N"/>
    <property type="match status" value="1"/>
</dbReference>
<dbReference type="Pfam" id="PF02775">
    <property type="entry name" value="TPP_enzyme_C"/>
    <property type="match status" value="1"/>
</dbReference>
<protein>
    <submittedName>
        <fullName evidence="7">Thiamine pyrophosphate-binding protein</fullName>
    </submittedName>
</protein>
<dbReference type="SUPFAM" id="SSF52467">
    <property type="entry name" value="DHS-like NAD/FAD-binding domain"/>
    <property type="match status" value="1"/>
</dbReference>
<dbReference type="GO" id="GO:0000287">
    <property type="term" value="F:magnesium ion binding"/>
    <property type="evidence" value="ECO:0007669"/>
    <property type="project" value="InterPro"/>
</dbReference>
<gene>
    <name evidence="7" type="ORF">D8I35_02155</name>
</gene>
<dbReference type="GO" id="GO:0003984">
    <property type="term" value="F:acetolactate synthase activity"/>
    <property type="evidence" value="ECO:0007669"/>
    <property type="project" value="TreeGrafter"/>
</dbReference>
<dbReference type="InterPro" id="IPR012000">
    <property type="entry name" value="Thiamin_PyroP_enz_cen_dom"/>
</dbReference>
<comment type="similarity">
    <text evidence="1 3">Belongs to the TPP enzyme family.</text>
</comment>
<keyword evidence="2 3" id="KW-0786">Thiamine pyrophosphate</keyword>
<dbReference type="InterPro" id="IPR011766">
    <property type="entry name" value="TPP_enzyme_TPP-bd"/>
</dbReference>
<dbReference type="NCBIfam" id="NF006052">
    <property type="entry name" value="PRK08199.1"/>
    <property type="match status" value="1"/>
</dbReference>
<dbReference type="AlphaFoldDB" id="A0A3M6QZ92"/>
<dbReference type="CDD" id="cd00568">
    <property type="entry name" value="TPP_enzymes"/>
    <property type="match status" value="1"/>
</dbReference>
<feature type="domain" description="Thiamine pyrophosphate enzyme TPP-binding" evidence="5">
    <location>
        <begin position="395"/>
        <end position="540"/>
    </location>
</feature>
<dbReference type="InterPro" id="IPR012001">
    <property type="entry name" value="Thiamin_PyroP_enz_TPP-bd_dom"/>
</dbReference>